<protein>
    <submittedName>
        <fullName evidence="6">Uncharacterized protein</fullName>
    </submittedName>
</protein>
<evidence type="ECO:0000313" key="6">
    <source>
        <dbReference type="WBParaSite" id="scaffold42214_cov336.g23984"/>
    </source>
</evidence>
<dbReference type="WBParaSite" id="scaffold42214_cov336.g23984">
    <property type="protein sequence ID" value="scaffold42214_cov336.g23984"/>
    <property type="gene ID" value="scaffold42214_cov336.g23984"/>
</dbReference>
<dbReference type="GO" id="GO:0005739">
    <property type="term" value="C:mitochondrion"/>
    <property type="evidence" value="ECO:0007669"/>
    <property type="project" value="UniProtKB-SubCell"/>
</dbReference>
<dbReference type="AlphaFoldDB" id="A0A915MNP1"/>
<keyword evidence="5" id="KW-1185">Reference proteome</keyword>
<reference evidence="6" key="1">
    <citation type="submission" date="2022-11" db="UniProtKB">
        <authorList>
            <consortium name="WormBaseParasite"/>
        </authorList>
    </citation>
    <scope>IDENTIFICATION</scope>
</reference>
<organism evidence="5 6">
    <name type="scientific">Meloidogyne javanica</name>
    <name type="common">Root-knot nematode worm</name>
    <dbReference type="NCBI Taxonomy" id="6303"/>
    <lineage>
        <taxon>Eukaryota</taxon>
        <taxon>Metazoa</taxon>
        <taxon>Ecdysozoa</taxon>
        <taxon>Nematoda</taxon>
        <taxon>Chromadorea</taxon>
        <taxon>Rhabditida</taxon>
        <taxon>Tylenchina</taxon>
        <taxon>Tylenchomorpha</taxon>
        <taxon>Tylenchoidea</taxon>
        <taxon>Meloidogynidae</taxon>
        <taxon>Meloidogyninae</taxon>
        <taxon>Meloidogyne</taxon>
        <taxon>Meloidogyne incognita group</taxon>
    </lineage>
</organism>
<comment type="subcellular location">
    <subcellularLocation>
        <location evidence="1">Mitochondrion</location>
    </subcellularLocation>
</comment>
<dbReference type="Proteomes" id="UP000887561">
    <property type="component" value="Unplaced"/>
</dbReference>
<feature type="region of interest" description="Disordered" evidence="4">
    <location>
        <begin position="64"/>
        <end position="97"/>
    </location>
</feature>
<dbReference type="Pfam" id="PF10937">
    <property type="entry name" value="Kgd4-YMR31"/>
    <property type="match status" value="1"/>
</dbReference>
<dbReference type="InterPro" id="IPR020373">
    <property type="entry name" value="Kgd4/YMR-31"/>
</dbReference>
<comment type="similarity">
    <text evidence="3">Belongs to the alpha-ketoglutarate dehydrogenase component 4 family.</text>
</comment>
<keyword evidence="2" id="KW-0496">Mitochondrion</keyword>
<evidence type="ECO:0000256" key="3">
    <source>
        <dbReference type="ARBA" id="ARBA00043970"/>
    </source>
</evidence>
<name>A0A915MNP1_MELJA</name>
<sequence length="286" mass="33314">MENSLKLFESFLLWSRRSNTSRILKMNDLLNKNISELHSKQLTENRLFATSSTKMAARKPMIKFLGRRSPQPKFDPSISTTPQQGNQPNKNENKLQSTASIEFYQLPERYKPKPLSEQEIQIINSGGFIEASPIFISSPTTFKSELIVTKEFKTKKLPNRNSVKTSISFSGENEEEKIKKKSGNISKNIELLNKSFKEEKQNQKKFTNDSLCLFVLCKLINGYIEYCESLVKQNRLRFLVKLDLISHLLCVIRKRFDFFEKWEILDNLIVDFLAKIILLISEKDFR</sequence>
<evidence type="ECO:0000256" key="4">
    <source>
        <dbReference type="SAM" id="MobiDB-lite"/>
    </source>
</evidence>
<evidence type="ECO:0000256" key="1">
    <source>
        <dbReference type="ARBA" id="ARBA00004173"/>
    </source>
</evidence>
<accession>A0A915MNP1</accession>
<evidence type="ECO:0000313" key="5">
    <source>
        <dbReference type="Proteomes" id="UP000887561"/>
    </source>
</evidence>
<evidence type="ECO:0000256" key="2">
    <source>
        <dbReference type="ARBA" id="ARBA00023128"/>
    </source>
</evidence>
<dbReference type="GO" id="GO:0006103">
    <property type="term" value="P:2-oxoglutarate metabolic process"/>
    <property type="evidence" value="ECO:0007669"/>
    <property type="project" value="InterPro"/>
</dbReference>
<feature type="compositionally biased region" description="Polar residues" evidence="4">
    <location>
        <begin position="77"/>
        <end position="97"/>
    </location>
</feature>
<proteinExistence type="inferred from homology"/>